<proteinExistence type="predicted"/>
<gene>
    <name evidence="1" type="ORF">S01H4_54462</name>
</gene>
<reference evidence="1" key="1">
    <citation type="journal article" date="2014" name="Front. Microbiol.">
        <title>High frequency of phylogenetically diverse reductive dehalogenase-homologous genes in deep subseafloor sedimentary metagenomes.</title>
        <authorList>
            <person name="Kawai M."/>
            <person name="Futagami T."/>
            <person name="Toyoda A."/>
            <person name="Takaki Y."/>
            <person name="Nishi S."/>
            <person name="Hori S."/>
            <person name="Arai W."/>
            <person name="Tsubouchi T."/>
            <person name="Morono Y."/>
            <person name="Uchiyama I."/>
            <person name="Ito T."/>
            <person name="Fujiyama A."/>
            <person name="Inagaki F."/>
            <person name="Takami H."/>
        </authorList>
    </citation>
    <scope>NUCLEOTIDE SEQUENCE</scope>
    <source>
        <strain evidence="1">Expedition CK06-06</strain>
    </source>
</reference>
<sequence length="52" mass="6196">MYKIKLKKDITFRGVDYKKGKSYEVGIKEYRVLKSLKALDNKKESKKEDINK</sequence>
<name>X1E858_9ZZZZ</name>
<comment type="caution">
    <text evidence="1">The sequence shown here is derived from an EMBL/GenBank/DDBJ whole genome shotgun (WGS) entry which is preliminary data.</text>
</comment>
<dbReference type="AlphaFoldDB" id="X1E858"/>
<evidence type="ECO:0000313" key="1">
    <source>
        <dbReference type="EMBL" id="GAH13354.1"/>
    </source>
</evidence>
<organism evidence="1">
    <name type="scientific">marine sediment metagenome</name>
    <dbReference type="NCBI Taxonomy" id="412755"/>
    <lineage>
        <taxon>unclassified sequences</taxon>
        <taxon>metagenomes</taxon>
        <taxon>ecological metagenomes</taxon>
    </lineage>
</organism>
<accession>X1E858</accession>
<protein>
    <submittedName>
        <fullName evidence="1">Uncharacterized protein</fullName>
    </submittedName>
</protein>
<dbReference type="EMBL" id="BART01031344">
    <property type="protein sequence ID" value="GAH13354.1"/>
    <property type="molecule type" value="Genomic_DNA"/>
</dbReference>